<dbReference type="GO" id="GO:0003700">
    <property type="term" value="F:DNA-binding transcription factor activity"/>
    <property type="evidence" value="ECO:0007669"/>
    <property type="project" value="InterPro"/>
</dbReference>
<keyword evidence="3" id="KW-0804">Transcription</keyword>
<dbReference type="InterPro" id="IPR008920">
    <property type="entry name" value="TF_FadR/GntR_C"/>
</dbReference>
<keyword evidence="2" id="KW-0238">DNA-binding</keyword>
<reference evidence="5" key="1">
    <citation type="journal article" date="2014" name="Int. J. Syst. Evol. Microbiol.">
        <title>Complete genome sequence of Corynebacterium casei LMG S-19264T (=DSM 44701T), isolated from a smear-ripened cheese.</title>
        <authorList>
            <consortium name="US DOE Joint Genome Institute (JGI-PGF)"/>
            <person name="Walter F."/>
            <person name="Albersmeier A."/>
            <person name="Kalinowski J."/>
            <person name="Ruckert C."/>
        </authorList>
    </citation>
    <scope>NUCLEOTIDE SEQUENCE</scope>
    <source>
        <strain evidence="5">CGMCC 1.15095</strain>
    </source>
</reference>
<dbReference type="Pfam" id="PF07729">
    <property type="entry name" value="FCD"/>
    <property type="match status" value="1"/>
</dbReference>
<feature type="domain" description="HTH gntR-type" evidence="4">
    <location>
        <begin position="14"/>
        <end position="81"/>
    </location>
</feature>
<organism evidence="5 6">
    <name type="scientific">Novosphingobium endophyticum</name>
    <dbReference type="NCBI Taxonomy" id="1955250"/>
    <lineage>
        <taxon>Bacteria</taxon>
        <taxon>Pseudomonadati</taxon>
        <taxon>Pseudomonadota</taxon>
        <taxon>Alphaproteobacteria</taxon>
        <taxon>Sphingomonadales</taxon>
        <taxon>Sphingomonadaceae</taxon>
        <taxon>Novosphingobium</taxon>
    </lineage>
</organism>
<dbReference type="SUPFAM" id="SSF46785">
    <property type="entry name" value="Winged helix' DNA-binding domain"/>
    <property type="match status" value="1"/>
</dbReference>
<dbReference type="Gene3D" id="1.20.120.530">
    <property type="entry name" value="GntR ligand-binding domain-like"/>
    <property type="match status" value="1"/>
</dbReference>
<evidence type="ECO:0000313" key="6">
    <source>
        <dbReference type="Proteomes" id="UP000608154"/>
    </source>
</evidence>
<evidence type="ECO:0000256" key="1">
    <source>
        <dbReference type="ARBA" id="ARBA00023015"/>
    </source>
</evidence>
<dbReference type="InterPro" id="IPR036390">
    <property type="entry name" value="WH_DNA-bd_sf"/>
</dbReference>
<dbReference type="PANTHER" id="PTHR43537:SF20">
    <property type="entry name" value="HTH-TYPE TRANSCRIPTIONAL REPRESSOR GLAR"/>
    <property type="match status" value="1"/>
</dbReference>
<dbReference type="GO" id="GO:0003677">
    <property type="term" value="F:DNA binding"/>
    <property type="evidence" value="ECO:0007669"/>
    <property type="project" value="UniProtKB-KW"/>
</dbReference>
<dbReference type="RefSeq" id="WP_188772836.1">
    <property type="nucleotide sequence ID" value="NZ_BMHK01000035.1"/>
</dbReference>
<proteinExistence type="predicted"/>
<dbReference type="AlphaFoldDB" id="A0A916X6Z9"/>
<evidence type="ECO:0000313" key="5">
    <source>
        <dbReference type="EMBL" id="GGC12951.1"/>
    </source>
</evidence>
<name>A0A916X6Z9_9SPHN</name>
<accession>A0A916X6Z9</accession>
<sequence>MTKQSPSEEAPVALTSASLVYERLRTDILTSTLPASAKLRIDSLRERYGVGPIPLREALNRLLSEGFVALEDRKGFYVPAVSLAELRELTNTRCWLNEIVLRESLKSGDASWEERVVLAGYHLGRTPREPAAKDMIINRDWETRHRDFHIALVEACPSRWLRDYHANLFDAADRYRHQYLSAGPPVGARAVSDEHLGMQDLALKRDFAGLLKLYNRHITQTSDIIIASVQPPPDPAAGKRTKVAT</sequence>
<comment type="caution">
    <text evidence="5">The sequence shown here is derived from an EMBL/GenBank/DDBJ whole genome shotgun (WGS) entry which is preliminary data.</text>
</comment>
<dbReference type="InterPro" id="IPR000524">
    <property type="entry name" value="Tscrpt_reg_HTH_GntR"/>
</dbReference>
<dbReference type="SUPFAM" id="SSF48008">
    <property type="entry name" value="GntR ligand-binding domain-like"/>
    <property type="match status" value="1"/>
</dbReference>
<dbReference type="Pfam" id="PF00392">
    <property type="entry name" value="GntR"/>
    <property type="match status" value="1"/>
</dbReference>
<dbReference type="EMBL" id="BMHK01000035">
    <property type="protein sequence ID" value="GGC12951.1"/>
    <property type="molecule type" value="Genomic_DNA"/>
</dbReference>
<evidence type="ECO:0000256" key="3">
    <source>
        <dbReference type="ARBA" id="ARBA00023163"/>
    </source>
</evidence>
<dbReference type="InterPro" id="IPR011711">
    <property type="entry name" value="GntR_C"/>
</dbReference>
<keyword evidence="1" id="KW-0805">Transcription regulation</keyword>
<evidence type="ECO:0000256" key="2">
    <source>
        <dbReference type="ARBA" id="ARBA00023125"/>
    </source>
</evidence>
<dbReference type="Proteomes" id="UP000608154">
    <property type="component" value="Unassembled WGS sequence"/>
</dbReference>
<dbReference type="Gene3D" id="1.10.10.10">
    <property type="entry name" value="Winged helix-like DNA-binding domain superfamily/Winged helix DNA-binding domain"/>
    <property type="match status" value="1"/>
</dbReference>
<reference evidence="5" key="2">
    <citation type="submission" date="2020-09" db="EMBL/GenBank/DDBJ databases">
        <authorList>
            <person name="Sun Q."/>
            <person name="Zhou Y."/>
        </authorList>
    </citation>
    <scope>NUCLEOTIDE SEQUENCE</scope>
    <source>
        <strain evidence="5">CGMCC 1.15095</strain>
    </source>
</reference>
<dbReference type="InterPro" id="IPR036388">
    <property type="entry name" value="WH-like_DNA-bd_sf"/>
</dbReference>
<evidence type="ECO:0000259" key="4">
    <source>
        <dbReference type="PROSITE" id="PS50949"/>
    </source>
</evidence>
<keyword evidence="6" id="KW-1185">Reference proteome</keyword>
<dbReference type="SMART" id="SM00345">
    <property type="entry name" value="HTH_GNTR"/>
    <property type="match status" value="1"/>
</dbReference>
<protein>
    <submittedName>
        <fullName evidence="5">GntR family transcriptional regulator</fullName>
    </submittedName>
</protein>
<gene>
    <name evidence="5" type="ORF">GCM10011494_34780</name>
</gene>
<dbReference type="PROSITE" id="PS50949">
    <property type="entry name" value="HTH_GNTR"/>
    <property type="match status" value="1"/>
</dbReference>
<dbReference type="PANTHER" id="PTHR43537">
    <property type="entry name" value="TRANSCRIPTIONAL REGULATOR, GNTR FAMILY"/>
    <property type="match status" value="1"/>
</dbReference>